<evidence type="ECO:0000256" key="3">
    <source>
        <dbReference type="ARBA" id="ARBA00004744"/>
    </source>
</evidence>
<keyword evidence="6 11" id="KW-0812">Transmembrane</keyword>
<evidence type="ECO:0000259" key="12">
    <source>
        <dbReference type="Pfam" id="PF07219"/>
    </source>
</evidence>
<feature type="domain" description="HemY N-terminal" evidence="12">
    <location>
        <begin position="26"/>
        <end position="135"/>
    </location>
</feature>
<evidence type="ECO:0000256" key="11">
    <source>
        <dbReference type="SAM" id="Phobius"/>
    </source>
</evidence>
<dbReference type="GO" id="GO:0006779">
    <property type="term" value="P:porphyrin-containing compound biosynthetic process"/>
    <property type="evidence" value="ECO:0007669"/>
    <property type="project" value="UniProtKB-KW"/>
</dbReference>
<comment type="pathway">
    <text evidence="3">Porphyrin-containing compound metabolism; protoheme biosynthesis.</text>
</comment>
<gene>
    <name evidence="13" type="ORF">DBV39_03175</name>
</gene>
<dbReference type="AlphaFoldDB" id="A0A2R4XGJ0"/>
<dbReference type="Pfam" id="PF07219">
    <property type="entry name" value="HemY_N"/>
    <property type="match status" value="1"/>
</dbReference>
<accession>A0A2R4XGJ0</accession>
<sequence length="534" mass="58522">MRAWFWTILLVTLAVFLAVVIHSYPGNVLIVVGQWRVQVSLAFAALLTIGVFAAVYFLIRLFAWLVQVPERYRGWRTGRQEKFEQSQLELGWVALLEGRYAHAEKVLGRLADNSKERRRTVLAQLSAARAAHELGERTRRDELISRAQTGARSLAADKAMSVAVAVAAADLWLQDGQANRAIETLTASQADPQKHVHTMRLLLSAYQSLGQHDKVLEIARELLRKDALTAQQARSYVERSAAALLRQTQDKVQWQAVWKSLKAPERLYPEVSLAGAAGLQASGEEKEATRLLEQAIKESFDGRLLAAYARASSDQVNPRLQKAESWLTQRPDDPDLLTALGALCLASQMWGQAQRYLEQASRLRSDARVHALLGSLYDRIGKPQQAANHWRLATAVSAALPVLAQDVHLPAADIAADPKIHHVEGYVEPVDEDGDHGQDHPTGDSIASAQDFYPRASGSVASGSGGVMKSADHSGAAPSDRGEPAEQTRTQAAASQTVDEYHEFFDSAPIPYDGSPALATTRSELAEDATDKKK</sequence>
<dbReference type="RefSeq" id="WP_108620325.1">
    <property type="nucleotide sequence ID" value="NZ_CP028901.1"/>
</dbReference>
<keyword evidence="8 11" id="KW-0472">Membrane</keyword>
<reference evidence="13 14" key="1">
    <citation type="submission" date="2018-04" db="EMBL/GenBank/DDBJ databases">
        <title>Bordetella sp. HZ20 isolated from seawater.</title>
        <authorList>
            <person name="Sun C."/>
        </authorList>
    </citation>
    <scope>NUCLEOTIDE SEQUENCE [LARGE SCALE GENOMIC DNA]</scope>
    <source>
        <strain evidence="13 14">HZ20</strain>
    </source>
</reference>
<dbReference type="InterPro" id="IPR005254">
    <property type="entry name" value="Heme_biosyn_assoc_TPR_pro"/>
</dbReference>
<dbReference type="InterPro" id="IPR010817">
    <property type="entry name" value="HemY_N"/>
</dbReference>
<comment type="function">
    <text evidence="1">Involved in a late step of protoheme IX synthesis.</text>
</comment>
<dbReference type="GO" id="GO:0042168">
    <property type="term" value="P:heme metabolic process"/>
    <property type="evidence" value="ECO:0007669"/>
    <property type="project" value="InterPro"/>
</dbReference>
<evidence type="ECO:0000256" key="10">
    <source>
        <dbReference type="SAM" id="MobiDB-lite"/>
    </source>
</evidence>
<keyword evidence="4" id="KW-1003">Cell membrane</keyword>
<keyword evidence="7 11" id="KW-1133">Transmembrane helix</keyword>
<dbReference type="KEGG" id="boz:DBV39_03175"/>
<evidence type="ECO:0000256" key="4">
    <source>
        <dbReference type="ARBA" id="ARBA00022475"/>
    </source>
</evidence>
<evidence type="ECO:0000256" key="6">
    <source>
        <dbReference type="ARBA" id="ARBA00022692"/>
    </source>
</evidence>
<evidence type="ECO:0000256" key="8">
    <source>
        <dbReference type="ARBA" id="ARBA00023136"/>
    </source>
</evidence>
<organism evidence="13 14">
    <name type="scientific">Orrella marina</name>
    <dbReference type="NCBI Taxonomy" id="2163011"/>
    <lineage>
        <taxon>Bacteria</taxon>
        <taxon>Pseudomonadati</taxon>
        <taxon>Pseudomonadota</taxon>
        <taxon>Betaproteobacteria</taxon>
        <taxon>Burkholderiales</taxon>
        <taxon>Alcaligenaceae</taxon>
        <taxon>Orrella</taxon>
    </lineage>
</organism>
<keyword evidence="14" id="KW-1185">Reference proteome</keyword>
<evidence type="ECO:0000313" key="13">
    <source>
        <dbReference type="EMBL" id="AWB32884.1"/>
    </source>
</evidence>
<evidence type="ECO:0000256" key="7">
    <source>
        <dbReference type="ARBA" id="ARBA00022989"/>
    </source>
</evidence>
<evidence type="ECO:0000256" key="9">
    <source>
        <dbReference type="ARBA" id="ARBA00023244"/>
    </source>
</evidence>
<proteinExistence type="predicted"/>
<feature type="compositionally biased region" description="Polar residues" evidence="10">
    <location>
        <begin position="487"/>
        <end position="498"/>
    </location>
</feature>
<keyword evidence="5" id="KW-0997">Cell inner membrane</keyword>
<dbReference type="Proteomes" id="UP000244571">
    <property type="component" value="Chromosome"/>
</dbReference>
<evidence type="ECO:0000256" key="5">
    <source>
        <dbReference type="ARBA" id="ARBA00022519"/>
    </source>
</evidence>
<name>A0A2R4XGJ0_9BURK</name>
<feature type="region of interest" description="Disordered" evidence="10">
    <location>
        <begin position="429"/>
        <end position="534"/>
    </location>
</feature>
<dbReference type="GO" id="GO:0005886">
    <property type="term" value="C:plasma membrane"/>
    <property type="evidence" value="ECO:0007669"/>
    <property type="project" value="UniProtKB-SubCell"/>
</dbReference>
<dbReference type="Gene3D" id="1.25.40.10">
    <property type="entry name" value="Tetratricopeptide repeat domain"/>
    <property type="match status" value="2"/>
</dbReference>
<evidence type="ECO:0000256" key="2">
    <source>
        <dbReference type="ARBA" id="ARBA00004429"/>
    </source>
</evidence>
<keyword evidence="9" id="KW-0627">Porphyrin biosynthesis</keyword>
<dbReference type="UniPathway" id="UPA00252"/>
<protein>
    <submittedName>
        <fullName evidence="13">Protoheme IX synthesis protein</fullName>
    </submittedName>
</protein>
<comment type="subcellular location">
    <subcellularLocation>
        <location evidence="2">Cell inner membrane</location>
        <topology evidence="2">Multi-pass membrane protein</topology>
    </subcellularLocation>
</comment>
<dbReference type="NCBIfam" id="TIGR00540">
    <property type="entry name" value="TPR_hemY_coli"/>
    <property type="match status" value="1"/>
</dbReference>
<dbReference type="OrthoDB" id="7053339at2"/>
<dbReference type="InterPro" id="IPR011990">
    <property type="entry name" value="TPR-like_helical_dom_sf"/>
</dbReference>
<dbReference type="SUPFAM" id="SSF48452">
    <property type="entry name" value="TPR-like"/>
    <property type="match status" value="1"/>
</dbReference>
<evidence type="ECO:0000313" key="14">
    <source>
        <dbReference type="Proteomes" id="UP000244571"/>
    </source>
</evidence>
<dbReference type="EMBL" id="CP028901">
    <property type="protein sequence ID" value="AWB32884.1"/>
    <property type="molecule type" value="Genomic_DNA"/>
</dbReference>
<evidence type="ECO:0000256" key="1">
    <source>
        <dbReference type="ARBA" id="ARBA00002962"/>
    </source>
</evidence>
<feature type="transmembrane region" description="Helical" evidence="11">
    <location>
        <begin position="39"/>
        <end position="66"/>
    </location>
</feature>